<dbReference type="Proteomes" id="UP000681341">
    <property type="component" value="Unassembled WGS sequence"/>
</dbReference>
<dbReference type="Pfam" id="PF07731">
    <property type="entry name" value="Cu-oxidase_2"/>
    <property type="match status" value="1"/>
</dbReference>
<evidence type="ECO:0000256" key="1">
    <source>
        <dbReference type="ARBA" id="ARBA00022723"/>
    </source>
</evidence>
<dbReference type="Gene3D" id="2.60.40.420">
    <property type="entry name" value="Cupredoxins - blue copper proteins"/>
    <property type="match status" value="2"/>
</dbReference>
<dbReference type="InterPro" id="IPR045087">
    <property type="entry name" value="Cu-oxidase_fam"/>
</dbReference>
<dbReference type="InterPro" id="IPR002355">
    <property type="entry name" value="Cu_oxidase_Cu_BS"/>
</dbReference>
<name>A0ABS3U153_9ACTN</name>
<keyword evidence="2" id="KW-0560">Oxidoreductase</keyword>
<sequence>MSLSRRAKTLTALAATAIVLAPVAWIWQASLLPESYSIADMGRHDHGGHTGTDDASTVPVDALTVPDDREADVRATLTAARGTITLDSGRTVDGYTLNGTSPGPEIRAEQGQLVEVVLENSNVDEGVTLHWHGVDVPGAMDGAAGVTQDAVAPGDDFVYRFIADQVGTFWYHSHQVSHEQVFGGLLGPLVVTPAEGAAAADVDVVVLAHLYDGRRTVNGRDGTDHVDAPAGSTVRVRVVNTDFGVMPVWVDGAPFRVAAVDGTELHEPQQVEDVAVEVPAGGRGDLEFTVPPGGGVRVNLSASTALLVGDAPVEASIPPTETLDLLHYGTSAPIGFDPGDADREFEFGIDRRPGFLDGKPGFWWTVNGELVPEVPMFTVAYGDIVTMRIANDSGEAHPMHLHGHHAVVLSRDGVAATGSPWWVDSLEVRDGEVYEIAFAADNPGIWMDHCHNLPHAAEGLVAHLAYEGVSEPFLIGGPAGNRPE</sequence>
<keyword evidence="6" id="KW-1185">Reference proteome</keyword>
<evidence type="ECO:0000313" key="6">
    <source>
        <dbReference type="Proteomes" id="UP000681341"/>
    </source>
</evidence>
<dbReference type="CDD" id="cd04202">
    <property type="entry name" value="CuRO_D2_2dMcoN_like"/>
    <property type="match status" value="1"/>
</dbReference>
<protein>
    <submittedName>
        <fullName evidence="5">Multicopper oxidase family protein</fullName>
    </submittedName>
</protein>
<accession>A0ABS3U153</accession>
<gene>
    <name evidence="5" type="ORF">J5V16_01505</name>
</gene>
<dbReference type="EMBL" id="JAGFNP010000001">
    <property type="protein sequence ID" value="MBO3731478.1"/>
    <property type="molecule type" value="Genomic_DNA"/>
</dbReference>
<dbReference type="SUPFAM" id="SSF49503">
    <property type="entry name" value="Cupredoxins"/>
    <property type="match status" value="3"/>
</dbReference>
<feature type="domain" description="Plastocyanin-like" evidence="3">
    <location>
        <begin position="364"/>
        <end position="465"/>
    </location>
</feature>
<dbReference type="InterPro" id="IPR011706">
    <property type="entry name" value="Cu-oxidase_C"/>
</dbReference>
<evidence type="ECO:0000256" key="2">
    <source>
        <dbReference type="ARBA" id="ARBA00023002"/>
    </source>
</evidence>
<organism evidence="5 6">
    <name type="scientific">Glycomyces niveus</name>
    <dbReference type="NCBI Taxonomy" id="2820287"/>
    <lineage>
        <taxon>Bacteria</taxon>
        <taxon>Bacillati</taxon>
        <taxon>Actinomycetota</taxon>
        <taxon>Actinomycetes</taxon>
        <taxon>Glycomycetales</taxon>
        <taxon>Glycomycetaceae</taxon>
        <taxon>Glycomyces</taxon>
    </lineage>
</organism>
<dbReference type="InterPro" id="IPR008972">
    <property type="entry name" value="Cupredoxin"/>
</dbReference>
<reference evidence="5 6" key="1">
    <citation type="submission" date="2021-03" db="EMBL/GenBank/DDBJ databases">
        <title>Glycomyces sp. nov., a novel actinomycete isolated from soil.</title>
        <authorList>
            <person name="Yang X."/>
            <person name="Xu X."/>
        </authorList>
    </citation>
    <scope>NUCLEOTIDE SEQUENCE [LARGE SCALE GENOMIC DNA]</scope>
    <source>
        <strain evidence="5 6">NEAU-S30</strain>
    </source>
</reference>
<dbReference type="InterPro" id="IPR011707">
    <property type="entry name" value="Cu-oxidase-like_N"/>
</dbReference>
<dbReference type="RefSeq" id="WP_208494178.1">
    <property type="nucleotide sequence ID" value="NZ_JAGFNP010000001.1"/>
</dbReference>
<dbReference type="PROSITE" id="PS00080">
    <property type="entry name" value="MULTICOPPER_OXIDASE2"/>
    <property type="match status" value="1"/>
</dbReference>
<proteinExistence type="predicted"/>
<feature type="domain" description="Plastocyanin-like" evidence="4">
    <location>
        <begin position="80"/>
        <end position="194"/>
    </location>
</feature>
<keyword evidence="1" id="KW-0479">Metal-binding</keyword>
<comment type="caution">
    <text evidence="5">The sequence shown here is derived from an EMBL/GenBank/DDBJ whole genome shotgun (WGS) entry which is preliminary data.</text>
</comment>
<evidence type="ECO:0000259" key="4">
    <source>
        <dbReference type="Pfam" id="PF07732"/>
    </source>
</evidence>
<dbReference type="PANTHER" id="PTHR11709">
    <property type="entry name" value="MULTI-COPPER OXIDASE"/>
    <property type="match status" value="1"/>
</dbReference>
<evidence type="ECO:0000313" key="5">
    <source>
        <dbReference type="EMBL" id="MBO3731478.1"/>
    </source>
</evidence>
<dbReference type="Pfam" id="PF07732">
    <property type="entry name" value="Cu-oxidase_3"/>
    <property type="match status" value="1"/>
</dbReference>
<evidence type="ECO:0000259" key="3">
    <source>
        <dbReference type="Pfam" id="PF07731"/>
    </source>
</evidence>